<feature type="binding site" evidence="3">
    <location>
        <position position="95"/>
    </location>
    <ligand>
        <name>(6S)-5-formyl-5,6,7,8-tetrahydrofolate</name>
        <dbReference type="ChEBI" id="CHEBI:57457"/>
    </ligand>
</feature>
<keyword evidence="3" id="KW-0963">Cytoplasm</keyword>
<dbReference type="HAMAP" id="MF_00379">
    <property type="entry name" value="GTPase_MnmE"/>
    <property type="match status" value="1"/>
</dbReference>
<dbReference type="AlphaFoldDB" id="A0A5K7XD81"/>
<keyword evidence="1 3" id="KW-0547">Nucleotide-binding</keyword>
<dbReference type="PRINTS" id="PR00326">
    <property type="entry name" value="GTP1OBG"/>
</dbReference>
<evidence type="ECO:0000256" key="2">
    <source>
        <dbReference type="ARBA" id="ARBA00023134"/>
    </source>
</evidence>
<evidence type="ECO:0000259" key="5">
    <source>
        <dbReference type="Pfam" id="PF01926"/>
    </source>
</evidence>
<gene>
    <name evidence="3" type="primary">mnmE</name>
    <name evidence="3" type="synonym">trmE</name>
    <name evidence="8" type="ORF">PLANPX_2383</name>
</gene>
<dbReference type="GO" id="GO:0003924">
    <property type="term" value="F:GTPase activity"/>
    <property type="evidence" value="ECO:0007669"/>
    <property type="project" value="UniProtKB-UniRule"/>
</dbReference>
<dbReference type="SUPFAM" id="SSF116878">
    <property type="entry name" value="TrmE connector domain"/>
    <property type="match status" value="1"/>
</dbReference>
<dbReference type="Gene3D" id="3.40.50.300">
    <property type="entry name" value="P-loop containing nucleotide triphosphate hydrolases"/>
    <property type="match status" value="1"/>
</dbReference>
<feature type="domain" description="G" evidence="5">
    <location>
        <begin position="232"/>
        <end position="335"/>
    </location>
</feature>
<dbReference type="RefSeq" id="WP_152098684.1">
    <property type="nucleotide sequence ID" value="NZ_AP021861.1"/>
</dbReference>
<evidence type="ECO:0000313" key="8">
    <source>
        <dbReference type="EMBL" id="BBO32771.1"/>
    </source>
</evidence>
<dbReference type="GO" id="GO:0046872">
    <property type="term" value="F:metal ion binding"/>
    <property type="evidence" value="ECO:0007669"/>
    <property type="project" value="UniProtKB-KW"/>
</dbReference>
<feature type="domain" description="GTP-binding protein TrmE N-terminal" evidence="6">
    <location>
        <begin position="8"/>
        <end position="134"/>
    </location>
</feature>
<comment type="function">
    <text evidence="3">Exhibits a very high intrinsic GTPase hydrolysis rate. Involved in the addition of a carboxymethylaminomethyl (cmnm) group at the wobble position (U34) of certain tRNAs, forming tRNA-cmnm(5)s(2)U34.</text>
</comment>
<keyword evidence="4" id="KW-0175">Coiled coil</keyword>
<dbReference type="Proteomes" id="UP000326837">
    <property type="component" value="Chromosome"/>
</dbReference>
<dbReference type="PANTHER" id="PTHR42714">
    <property type="entry name" value="TRNA MODIFICATION GTPASE GTPBP3"/>
    <property type="match status" value="1"/>
</dbReference>
<feature type="domain" description="MnmE helical" evidence="7">
    <location>
        <begin position="137"/>
        <end position="465"/>
    </location>
</feature>
<keyword evidence="3" id="KW-0460">Magnesium</keyword>
<dbReference type="Gene3D" id="1.20.120.430">
    <property type="entry name" value="tRNA modification GTPase MnmE domain 2"/>
    <property type="match status" value="1"/>
</dbReference>
<dbReference type="EMBL" id="AP021861">
    <property type="protein sequence ID" value="BBO32771.1"/>
    <property type="molecule type" value="Genomic_DNA"/>
</dbReference>
<comment type="subcellular location">
    <subcellularLocation>
        <location evidence="3">Cytoplasm</location>
    </subcellularLocation>
</comment>
<dbReference type="InterPro" id="IPR027417">
    <property type="entry name" value="P-loop_NTPase"/>
</dbReference>
<dbReference type="KEGG" id="lpav:PLANPX_2383"/>
<feature type="binding site" evidence="3">
    <location>
        <position position="134"/>
    </location>
    <ligand>
        <name>(6S)-5-formyl-5,6,7,8-tetrahydrofolate</name>
        <dbReference type="ChEBI" id="CHEBI:57457"/>
    </ligand>
</feature>
<dbReference type="InterPro" id="IPR025867">
    <property type="entry name" value="MnmE_helical"/>
</dbReference>
<dbReference type="InterPro" id="IPR027266">
    <property type="entry name" value="TrmE/GcvT-like"/>
</dbReference>
<evidence type="ECO:0000256" key="3">
    <source>
        <dbReference type="HAMAP-Rule" id="MF_00379"/>
    </source>
</evidence>
<keyword evidence="3" id="KW-0378">Hydrolase</keyword>
<keyword evidence="3" id="KW-0479">Metal-binding</keyword>
<organism evidence="8 9">
    <name type="scientific">Lacipirellula parvula</name>
    <dbReference type="NCBI Taxonomy" id="2650471"/>
    <lineage>
        <taxon>Bacteria</taxon>
        <taxon>Pseudomonadati</taxon>
        <taxon>Planctomycetota</taxon>
        <taxon>Planctomycetia</taxon>
        <taxon>Pirellulales</taxon>
        <taxon>Lacipirellulaceae</taxon>
        <taxon>Lacipirellula</taxon>
    </lineage>
</organism>
<dbReference type="SUPFAM" id="SSF52540">
    <property type="entry name" value="P-loop containing nucleoside triphosphate hydrolases"/>
    <property type="match status" value="1"/>
</dbReference>
<dbReference type="InterPro" id="IPR006073">
    <property type="entry name" value="GTP-bd"/>
</dbReference>
<dbReference type="Pfam" id="PF12631">
    <property type="entry name" value="MnmE_helical"/>
    <property type="match status" value="1"/>
</dbReference>
<evidence type="ECO:0000313" key="9">
    <source>
        <dbReference type="Proteomes" id="UP000326837"/>
    </source>
</evidence>
<keyword evidence="9" id="KW-1185">Reference proteome</keyword>
<dbReference type="InterPro" id="IPR018948">
    <property type="entry name" value="GTP-bd_TrmE_N"/>
</dbReference>
<comment type="cofactor">
    <cofactor evidence="3">
        <name>K(+)</name>
        <dbReference type="ChEBI" id="CHEBI:29103"/>
    </cofactor>
    <text evidence="3">Binds 1 potassium ion per subunit.</text>
</comment>
<name>A0A5K7XD81_9BACT</name>
<keyword evidence="2 3" id="KW-0342">GTP-binding</keyword>
<keyword evidence="3" id="KW-0630">Potassium</keyword>
<evidence type="ECO:0000256" key="4">
    <source>
        <dbReference type="SAM" id="Coils"/>
    </source>
</evidence>
<sequence>MPYDVNDTIAAIASAAGGGARGVIRISGPQALERLARCFVSADPEATTPILSKRAQRIAGVINVPSSFSGDLIAVPGKLLVWPNQQSYTRQPAAEFHTIGSPPLVAAVLEELERHGVRPAEPGEFTLRAFVAGRIDLMQAEGVLGVIDAEGRADLDAALDQVAGGMSRPLHQIREDLLSLLAELEAGLDFVEEDIEFIGRDELAARIAAAQQVVSATQAQLGERDRRRELPRVVLLGLPNAGKSSLFNALVARFGVGEHGVSSIVSPTPGATRDYVVGCVRLNGVDVELIDTAGIEHELQTGIGGESQRATSLQQRSADVRLRCVDGASGVAPGDFAGNEIAVHTKCDLCGTPSAVEAGPASCPTIQCSSTTGAGLDELAAVIAAQVTLLARDGEASGLTASTATRCAGSLRRAAASLAVAHGLVMSGGDELLAAEIRHALDALGEIVGAICTDDVLDRVFSQFCIGK</sequence>
<dbReference type="GO" id="GO:0002098">
    <property type="term" value="P:tRNA wobble uridine modification"/>
    <property type="evidence" value="ECO:0007669"/>
    <property type="project" value="TreeGrafter"/>
</dbReference>
<comment type="subunit">
    <text evidence="3">Homodimer. Heterotetramer of two MnmE and two MnmG subunits.</text>
</comment>
<comment type="caution">
    <text evidence="3">Lacks conserved residue(s) required for the propagation of feature annotation.</text>
</comment>
<feature type="binding site" evidence="3">
    <location>
        <position position="272"/>
    </location>
    <ligand>
        <name>Mg(2+)</name>
        <dbReference type="ChEBI" id="CHEBI:18420"/>
    </ligand>
</feature>
<dbReference type="InterPro" id="IPR004520">
    <property type="entry name" value="GTPase_MnmE"/>
</dbReference>
<feature type="coiled-coil region" evidence="4">
    <location>
        <begin position="174"/>
        <end position="220"/>
    </location>
</feature>
<dbReference type="GO" id="GO:0005829">
    <property type="term" value="C:cytosol"/>
    <property type="evidence" value="ECO:0007669"/>
    <property type="project" value="TreeGrafter"/>
</dbReference>
<feature type="binding site" evidence="3">
    <location>
        <begin position="291"/>
        <end position="294"/>
    </location>
    <ligand>
        <name>GTP</name>
        <dbReference type="ChEBI" id="CHEBI:37565"/>
    </ligand>
</feature>
<comment type="similarity">
    <text evidence="3">Belongs to the TRAFAC class TrmE-Era-EngA-EngB-Septin-like GTPase superfamily. TrmE GTPase family.</text>
</comment>
<dbReference type="Pfam" id="PF01926">
    <property type="entry name" value="MMR_HSR1"/>
    <property type="match status" value="1"/>
</dbReference>
<dbReference type="GO" id="GO:0030488">
    <property type="term" value="P:tRNA methylation"/>
    <property type="evidence" value="ECO:0007669"/>
    <property type="project" value="TreeGrafter"/>
</dbReference>
<feature type="binding site" evidence="3">
    <location>
        <begin position="240"/>
        <end position="245"/>
    </location>
    <ligand>
        <name>GTP</name>
        <dbReference type="ChEBI" id="CHEBI:37565"/>
    </ligand>
</feature>
<keyword evidence="3" id="KW-0819">tRNA processing</keyword>
<evidence type="ECO:0000259" key="6">
    <source>
        <dbReference type="Pfam" id="PF10396"/>
    </source>
</evidence>
<feature type="binding site" evidence="3">
    <location>
        <position position="244"/>
    </location>
    <ligand>
        <name>Mg(2+)</name>
        <dbReference type="ChEBI" id="CHEBI:18420"/>
    </ligand>
</feature>
<protein>
    <recommendedName>
        <fullName evidence="3">tRNA modification GTPase MnmE</fullName>
        <ecNumber evidence="3">3.6.-.-</ecNumber>
    </recommendedName>
</protein>
<feature type="binding site" evidence="3">
    <location>
        <position position="468"/>
    </location>
    <ligand>
        <name>(6S)-5-formyl-5,6,7,8-tetrahydrofolate</name>
        <dbReference type="ChEBI" id="CHEBI:57457"/>
    </ligand>
</feature>
<feature type="binding site" evidence="3">
    <location>
        <position position="25"/>
    </location>
    <ligand>
        <name>(6S)-5-formyl-5,6,7,8-tetrahydrofolate</name>
        <dbReference type="ChEBI" id="CHEBI:57457"/>
    </ligand>
</feature>
<dbReference type="Gene3D" id="3.30.1360.120">
    <property type="entry name" value="Probable tRNA modification gtpase trme, domain 1"/>
    <property type="match status" value="1"/>
</dbReference>
<evidence type="ECO:0000256" key="1">
    <source>
        <dbReference type="ARBA" id="ARBA00022741"/>
    </source>
</evidence>
<dbReference type="SUPFAM" id="SSF103025">
    <property type="entry name" value="Folate-binding domain"/>
    <property type="match status" value="1"/>
</dbReference>
<dbReference type="InterPro" id="IPR027368">
    <property type="entry name" value="MnmE_dom2"/>
</dbReference>
<proteinExistence type="inferred from homology"/>
<dbReference type="EC" id="3.6.-.-" evidence="3"/>
<accession>A0A5K7XD81</accession>
<evidence type="ECO:0000259" key="7">
    <source>
        <dbReference type="Pfam" id="PF12631"/>
    </source>
</evidence>
<dbReference type="GO" id="GO:0005525">
    <property type="term" value="F:GTP binding"/>
    <property type="evidence" value="ECO:0007669"/>
    <property type="project" value="UniProtKB-UniRule"/>
</dbReference>
<dbReference type="PANTHER" id="PTHR42714:SF2">
    <property type="entry name" value="TRNA MODIFICATION GTPASE GTPBP3, MITOCHONDRIAL"/>
    <property type="match status" value="1"/>
</dbReference>
<dbReference type="Pfam" id="PF10396">
    <property type="entry name" value="TrmE_N"/>
    <property type="match status" value="1"/>
</dbReference>
<reference evidence="9" key="1">
    <citation type="submission" date="2019-10" db="EMBL/GenBank/DDBJ databases">
        <title>Lacipirellula parvula gen. nov., sp. nov., representing a lineage of planctomycetes widespread in freshwater anoxic habitats, and description of the family Lacipirellulaceae.</title>
        <authorList>
            <person name="Dedysh S.N."/>
            <person name="Kulichevskaya I.S."/>
            <person name="Beletsky A.V."/>
            <person name="Rakitin A.L."/>
            <person name="Mardanov A.V."/>
            <person name="Ivanova A.A."/>
            <person name="Saltykova V.X."/>
            <person name="Rijpstra W.I.C."/>
            <person name="Sinninghe Damste J.S."/>
            <person name="Ravin N.V."/>
        </authorList>
    </citation>
    <scope>NUCLEOTIDE SEQUENCE [LARGE SCALE GENOMIC DNA]</scope>
    <source>
        <strain evidence="9">PX69</strain>
    </source>
</reference>